<dbReference type="EC" id="2.7.1.15" evidence="9"/>
<evidence type="ECO:0000256" key="3">
    <source>
        <dbReference type="ARBA" id="ARBA00022741"/>
    </source>
</evidence>
<evidence type="ECO:0000256" key="2">
    <source>
        <dbReference type="ARBA" id="ARBA00022723"/>
    </source>
</evidence>
<dbReference type="InterPro" id="IPR029056">
    <property type="entry name" value="Ribokinase-like"/>
</dbReference>
<feature type="domain" description="Carbohydrate kinase PfkB" evidence="10">
    <location>
        <begin position="1"/>
        <end position="353"/>
    </location>
</feature>
<dbReference type="GO" id="GO:0046872">
    <property type="term" value="F:metal ion binding"/>
    <property type="evidence" value="ECO:0007669"/>
    <property type="project" value="UniProtKB-KW"/>
</dbReference>
<comment type="similarity">
    <text evidence="9">Belongs to the carbohydrate kinase PfkB family. Ribokinase subfamily.</text>
</comment>
<evidence type="ECO:0000256" key="7">
    <source>
        <dbReference type="ARBA" id="ARBA00022958"/>
    </source>
</evidence>
<gene>
    <name evidence="11" type="ORF">BB560_003688</name>
</gene>
<evidence type="ECO:0000259" key="10">
    <source>
        <dbReference type="Pfam" id="PF00294"/>
    </source>
</evidence>
<comment type="caution">
    <text evidence="11">The sequence shown here is derived from an EMBL/GenBank/DDBJ whole genome shotgun (WGS) entry which is preliminary data.</text>
</comment>
<evidence type="ECO:0000256" key="1">
    <source>
        <dbReference type="ARBA" id="ARBA00022679"/>
    </source>
</evidence>
<keyword evidence="1 9" id="KW-0808">Transferase</keyword>
<comment type="pathway">
    <text evidence="9">Carbohydrate metabolism; D-ribose degradation; D-ribose 5-phosphate from beta-D-ribopyranose: step 2/2.</text>
</comment>
<keyword evidence="5 9" id="KW-0067">ATP-binding</keyword>
<comment type="caution">
    <text evidence="9">Lacks conserved residue(s) required for the propagation of feature annotation.</text>
</comment>
<dbReference type="OrthoDB" id="415590at2759"/>
<feature type="active site" description="Proton acceptor" evidence="9">
    <location>
        <position position="290"/>
    </location>
</feature>
<keyword evidence="7 9" id="KW-0630">Potassium</keyword>
<name>A0A2T9ZBE6_9FUNG</name>
<feature type="binding site" evidence="9">
    <location>
        <position position="346"/>
    </location>
    <ligand>
        <name>K(+)</name>
        <dbReference type="ChEBI" id="CHEBI:29103"/>
    </ligand>
</feature>
<keyword evidence="6 9" id="KW-0460">Magnesium</keyword>
<evidence type="ECO:0000256" key="6">
    <source>
        <dbReference type="ARBA" id="ARBA00022842"/>
    </source>
</evidence>
<evidence type="ECO:0000256" key="9">
    <source>
        <dbReference type="HAMAP-Rule" id="MF_03215"/>
    </source>
</evidence>
<dbReference type="InterPro" id="IPR002139">
    <property type="entry name" value="Ribo/fructo_kinase"/>
</dbReference>
<comment type="subcellular location">
    <subcellularLocation>
        <location evidence="9">Cytoplasm</location>
    </subcellularLocation>
    <subcellularLocation>
        <location evidence="9">Nucleus</location>
    </subcellularLocation>
</comment>
<dbReference type="SUPFAM" id="SSF53613">
    <property type="entry name" value="Ribokinase-like"/>
    <property type="match status" value="1"/>
</dbReference>
<comment type="catalytic activity">
    <reaction evidence="9">
        <text>D-ribose + ATP = D-ribose 5-phosphate + ADP + H(+)</text>
        <dbReference type="Rhea" id="RHEA:13697"/>
        <dbReference type="ChEBI" id="CHEBI:15378"/>
        <dbReference type="ChEBI" id="CHEBI:30616"/>
        <dbReference type="ChEBI" id="CHEBI:47013"/>
        <dbReference type="ChEBI" id="CHEBI:78346"/>
        <dbReference type="ChEBI" id="CHEBI:456216"/>
        <dbReference type="EC" id="2.7.1.15"/>
    </reaction>
</comment>
<keyword evidence="2 9" id="KW-0479">Metal-binding</keyword>
<dbReference type="InterPro" id="IPR011611">
    <property type="entry name" value="PfkB_dom"/>
</dbReference>
<dbReference type="PRINTS" id="PR00990">
    <property type="entry name" value="RIBOKINASE"/>
</dbReference>
<evidence type="ECO:0000256" key="4">
    <source>
        <dbReference type="ARBA" id="ARBA00022777"/>
    </source>
</evidence>
<evidence type="ECO:0000313" key="12">
    <source>
        <dbReference type="Proteomes" id="UP000245609"/>
    </source>
</evidence>
<protein>
    <recommendedName>
        <fullName evidence="9">Ribokinase</fullName>
        <shortName evidence="9">RK</shortName>
        <ecNumber evidence="9">2.7.1.15</ecNumber>
    </recommendedName>
</protein>
<organism evidence="11 12">
    <name type="scientific">Smittium megazygosporum</name>
    <dbReference type="NCBI Taxonomy" id="133381"/>
    <lineage>
        <taxon>Eukaryota</taxon>
        <taxon>Fungi</taxon>
        <taxon>Fungi incertae sedis</taxon>
        <taxon>Zoopagomycota</taxon>
        <taxon>Kickxellomycotina</taxon>
        <taxon>Harpellomycetes</taxon>
        <taxon>Harpellales</taxon>
        <taxon>Legeriomycetaceae</taxon>
        <taxon>Smittium</taxon>
    </lineage>
</organism>
<keyword evidence="8 9" id="KW-0119">Carbohydrate metabolism</keyword>
<keyword evidence="9" id="KW-0963">Cytoplasm</keyword>
<comment type="activity regulation">
    <text evidence="9">Activated by a monovalent cation that binds near, but not in, the active site. The most likely occupant of the site in vivo is potassium. Ion binding induces a conformational change that may alter substrate affinity.</text>
</comment>
<sequence>MKQVAIFGSINIDEVYGVPHIVLPGETISSTSRQVVAGGKGANCCLATGKAGAKCSFYANIGPDAIWIKQLISEARVDVSNIRLLESGETGRAVIQVDQNGENSIFLFPGVNFQHNHQHVLQNMKANSLSHYDYLVLQNEINNVAEFITVAKKSIGSIIVWNPAPMPTNPDQSFFNALKDVDILIVNEPELISLSKLLADKANNPSLDSKISNMLEENNIDALPHYLQLEFQIPLIVVTRGSNGVSAFVSTINSTSSEAVEGTQNSTEIINVGISPIKQSQVVDTTAAGDTWIGYFVSELSKSEIHTFLSSPKSYLENSRLPVKQIIERAMNKACHASGICVTRRGAIPSIPDNSEVDEFLEKGFWV</sequence>
<dbReference type="Pfam" id="PF00294">
    <property type="entry name" value="PfkB"/>
    <property type="match status" value="1"/>
</dbReference>
<dbReference type="UniPathway" id="UPA00916">
    <property type="reaction ID" value="UER00889"/>
</dbReference>
<feature type="binding site" evidence="9">
    <location>
        <begin position="289"/>
        <end position="290"/>
    </location>
    <ligand>
        <name>ATP</name>
        <dbReference type="ChEBI" id="CHEBI:30616"/>
    </ligand>
</feature>
<comment type="subunit">
    <text evidence="9">Homodimer.</text>
</comment>
<dbReference type="GO" id="GO:0005524">
    <property type="term" value="F:ATP binding"/>
    <property type="evidence" value="ECO:0007669"/>
    <property type="project" value="UniProtKB-UniRule"/>
</dbReference>
<keyword evidence="3 9" id="KW-0547">Nucleotide-binding</keyword>
<comment type="cofactor">
    <cofactor evidence="9">
        <name>Mg(2+)</name>
        <dbReference type="ChEBI" id="CHEBI:18420"/>
    </cofactor>
    <text evidence="9">Requires a divalent cation, most likely magnesium in vivo, as an electrophilic catalyst to aid phosphoryl group transfer. It is the chelate of the metal and the nucleotide that is the actual substrate.</text>
</comment>
<dbReference type="GO" id="GO:0005737">
    <property type="term" value="C:cytoplasm"/>
    <property type="evidence" value="ECO:0007669"/>
    <property type="project" value="UniProtKB-SubCell"/>
</dbReference>
<dbReference type="STRING" id="133381.A0A2T9ZBE6"/>
<feature type="binding site" evidence="9">
    <location>
        <position position="284"/>
    </location>
    <ligand>
        <name>K(+)</name>
        <dbReference type="ChEBI" id="CHEBI:29103"/>
    </ligand>
</feature>
<feature type="binding site" evidence="9">
    <location>
        <position position="140"/>
    </location>
    <ligand>
        <name>substrate</name>
    </ligand>
</feature>
<dbReference type="InterPro" id="IPR011877">
    <property type="entry name" value="Ribokinase"/>
</dbReference>
<dbReference type="GO" id="GO:0004747">
    <property type="term" value="F:ribokinase activity"/>
    <property type="evidence" value="ECO:0007669"/>
    <property type="project" value="UniProtKB-UniRule"/>
</dbReference>
<evidence type="ECO:0000256" key="5">
    <source>
        <dbReference type="ARBA" id="ARBA00022840"/>
    </source>
</evidence>
<evidence type="ECO:0000256" key="8">
    <source>
        <dbReference type="ARBA" id="ARBA00023277"/>
    </source>
</evidence>
<reference evidence="11 12" key="1">
    <citation type="journal article" date="2018" name="MBio">
        <title>Comparative Genomics Reveals the Core Gene Toolbox for the Fungus-Insect Symbiosis.</title>
        <authorList>
            <person name="Wang Y."/>
            <person name="Stata M."/>
            <person name="Wang W."/>
            <person name="Stajich J.E."/>
            <person name="White M.M."/>
            <person name="Moncalvo J.M."/>
        </authorList>
    </citation>
    <scope>NUCLEOTIDE SEQUENCE [LARGE SCALE GENOMIC DNA]</scope>
    <source>
        <strain evidence="11 12">SC-DP-2</strain>
    </source>
</reference>
<dbReference type="Gene3D" id="3.40.1190.20">
    <property type="match status" value="1"/>
</dbReference>
<dbReference type="GO" id="GO:0005634">
    <property type="term" value="C:nucleus"/>
    <property type="evidence" value="ECO:0007669"/>
    <property type="project" value="UniProtKB-SubCell"/>
</dbReference>
<dbReference type="AlphaFoldDB" id="A0A2T9ZBE6"/>
<keyword evidence="12" id="KW-1185">Reference proteome</keyword>
<evidence type="ECO:0000313" key="11">
    <source>
        <dbReference type="EMBL" id="PVV01880.1"/>
    </source>
</evidence>
<accession>A0A2T9ZBE6</accession>
<dbReference type="CDD" id="cd01174">
    <property type="entry name" value="ribokinase"/>
    <property type="match status" value="1"/>
</dbReference>
<dbReference type="Proteomes" id="UP000245609">
    <property type="component" value="Unassembled WGS sequence"/>
</dbReference>
<dbReference type="GO" id="GO:0019303">
    <property type="term" value="P:D-ribose catabolic process"/>
    <property type="evidence" value="ECO:0007669"/>
    <property type="project" value="UniProtKB-UniRule"/>
</dbReference>
<feature type="binding site" evidence="9">
    <location>
        <position position="187"/>
    </location>
    <ligand>
        <name>ATP</name>
        <dbReference type="ChEBI" id="CHEBI:30616"/>
    </ligand>
</feature>
<dbReference type="PANTHER" id="PTHR10584:SF166">
    <property type="entry name" value="RIBOKINASE"/>
    <property type="match status" value="1"/>
</dbReference>
<feature type="binding site" evidence="9">
    <location>
        <position position="290"/>
    </location>
    <ligand>
        <name>substrate</name>
    </ligand>
</feature>
<comment type="function">
    <text evidence="9">Catalyzes the phosphorylation of ribose at O-5 in a reaction requiring ATP and magnesium. The resulting D-ribose-5-phosphate can then be used either for sythesis of nucleotides, histidine, and tryptophan, or as a component of the pentose phosphate pathway.</text>
</comment>
<feature type="binding site" evidence="9">
    <location>
        <position position="350"/>
    </location>
    <ligand>
        <name>K(+)</name>
        <dbReference type="ChEBI" id="CHEBI:29103"/>
    </ligand>
</feature>
<feature type="binding site" evidence="9">
    <location>
        <begin position="39"/>
        <end position="43"/>
    </location>
    <ligand>
        <name>substrate</name>
    </ligand>
</feature>
<proteinExistence type="inferred from homology"/>
<feature type="binding site" evidence="9">
    <location>
        <position position="286"/>
    </location>
    <ligand>
        <name>K(+)</name>
        <dbReference type="ChEBI" id="CHEBI:29103"/>
    </ligand>
</feature>
<feature type="binding site" evidence="9">
    <location>
        <position position="344"/>
    </location>
    <ligand>
        <name>K(+)</name>
        <dbReference type="ChEBI" id="CHEBI:29103"/>
    </ligand>
</feature>
<dbReference type="HAMAP" id="MF_01987">
    <property type="entry name" value="Ribokinase"/>
    <property type="match status" value="1"/>
</dbReference>
<feature type="binding site" evidence="9">
    <location>
        <begin position="239"/>
        <end position="244"/>
    </location>
    <ligand>
        <name>ATP</name>
        <dbReference type="ChEBI" id="CHEBI:30616"/>
    </ligand>
</feature>
<feature type="binding site" evidence="9">
    <location>
        <begin position="11"/>
        <end position="13"/>
    </location>
    <ligand>
        <name>substrate</name>
    </ligand>
</feature>
<keyword evidence="4 9" id="KW-0418">Kinase</keyword>
<dbReference type="EMBL" id="MBFS01000732">
    <property type="protein sequence ID" value="PVV01880.1"/>
    <property type="molecule type" value="Genomic_DNA"/>
</dbReference>
<feature type="binding site" evidence="9">
    <location>
        <position position="341"/>
    </location>
    <ligand>
        <name>K(+)</name>
        <dbReference type="ChEBI" id="CHEBI:29103"/>
    </ligand>
</feature>
<keyword evidence="9" id="KW-0539">Nucleus</keyword>
<dbReference type="PANTHER" id="PTHR10584">
    <property type="entry name" value="SUGAR KINASE"/>
    <property type="match status" value="1"/>
</dbReference>